<gene>
    <name evidence="1" type="ORF">GPM918_LOCUS10623</name>
    <name evidence="2" type="ORF">SRO942_LOCUS10624</name>
</gene>
<protein>
    <submittedName>
        <fullName evidence="1">Uncharacterized protein</fullName>
    </submittedName>
</protein>
<dbReference type="AlphaFoldDB" id="A0A814CFF3"/>
<dbReference type="Proteomes" id="UP000663829">
    <property type="component" value="Unassembled WGS sequence"/>
</dbReference>
<dbReference type="Proteomes" id="UP000681722">
    <property type="component" value="Unassembled WGS sequence"/>
</dbReference>
<evidence type="ECO:0000313" key="1">
    <source>
        <dbReference type="EMBL" id="CAF0939371.1"/>
    </source>
</evidence>
<sequence>MSKYQPRVSVISTQINLSVETPEQTSPNEVPFQQEKTKQFGRKPFYGSMQMFSLVPPESAHRVARQHQSFTTPGPTNRGCCYFFGQKSTVTSMSQMLNVSTYASAIDTYNVIYNLSAWMGGWANQNDSAIVRFQFLSSTFTLLGTSIQIGPVLDTDRSGKTQLMYRSATGMLLLHILRQMPRNNQALRDMIEKCSDYYRTNKLELNKIEQF</sequence>
<evidence type="ECO:0000313" key="3">
    <source>
        <dbReference type="Proteomes" id="UP000663829"/>
    </source>
</evidence>
<dbReference type="OrthoDB" id="10011701at2759"/>
<organism evidence="1 3">
    <name type="scientific">Didymodactylos carnosus</name>
    <dbReference type="NCBI Taxonomy" id="1234261"/>
    <lineage>
        <taxon>Eukaryota</taxon>
        <taxon>Metazoa</taxon>
        <taxon>Spiralia</taxon>
        <taxon>Gnathifera</taxon>
        <taxon>Rotifera</taxon>
        <taxon>Eurotatoria</taxon>
        <taxon>Bdelloidea</taxon>
        <taxon>Philodinida</taxon>
        <taxon>Philodinidae</taxon>
        <taxon>Didymodactylos</taxon>
    </lineage>
</organism>
<keyword evidence="3" id="KW-1185">Reference proteome</keyword>
<comment type="caution">
    <text evidence="1">The sequence shown here is derived from an EMBL/GenBank/DDBJ whole genome shotgun (WGS) entry which is preliminary data.</text>
</comment>
<proteinExistence type="predicted"/>
<name>A0A814CFF3_9BILA</name>
<reference evidence="1" key="1">
    <citation type="submission" date="2021-02" db="EMBL/GenBank/DDBJ databases">
        <authorList>
            <person name="Nowell W R."/>
        </authorList>
    </citation>
    <scope>NUCLEOTIDE SEQUENCE</scope>
</reference>
<dbReference type="EMBL" id="CAJNOQ010002111">
    <property type="protein sequence ID" value="CAF0939371.1"/>
    <property type="molecule type" value="Genomic_DNA"/>
</dbReference>
<dbReference type="EMBL" id="CAJOBC010002111">
    <property type="protein sequence ID" value="CAF3716098.1"/>
    <property type="molecule type" value="Genomic_DNA"/>
</dbReference>
<evidence type="ECO:0000313" key="2">
    <source>
        <dbReference type="EMBL" id="CAF3716098.1"/>
    </source>
</evidence>
<accession>A0A814CFF3</accession>